<dbReference type="InterPro" id="IPR029055">
    <property type="entry name" value="Ntn_hydrolases_N"/>
</dbReference>
<dbReference type="GO" id="GO:0016740">
    <property type="term" value="F:transferase activity"/>
    <property type="evidence" value="ECO:0007669"/>
    <property type="project" value="UniProtKB-KW"/>
</dbReference>
<reference evidence="4" key="1">
    <citation type="submission" date="2018-05" db="EMBL/GenBank/DDBJ databases">
        <authorList>
            <person name="Lanie J.A."/>
            <person name="Ng W.-L."/>
            <person name="Kazmierczak K.M."/>
            <person name="Andrzejewski T.M."/>
            <person name="Davidsen T.M."/>
            <person name="Wayne K.J."/>
            <person name="Tettelin H."/>
            <person name="Glass J.I."/>
            <person name="Rusch D."/>
            <person name="Podicherti R."/>
            <person name="Tsui H.-C.T."/>
            <person name="Winkler M.E."/>
        </authorList>
    </citation>
    <scope>NUCLEOTIDE SEQUENCE</scope>
</reference>
<keyword evidence="3" id="KW-0865">Zymogen</keyword>
<protein>
    <recommendedName>
        <fullName evidence="5">Gamma-glutamyltransferase</fullName>
    </recommendedName>
</protein>
<dbReference type="GO" id="GO:0016787">
    <property type="term" value="F:hydrolase activity"/>
    <property type="evidence" value="ECO:0007669"/>
    <property type="project" value="UniProtKB-KW"/>
</dbReference>
<sequence>MKYGSIAGGEKTTVQSARQILEEGGNAFDAAVGAVFTSMVSEFNLTGPGGGGAFLACPLNSEPILFDFFVDTPPPQPGKELDFFSVLVDFGPDQQEFHIGQGAAAVPGNTAGLLNVHQRLGQLPLKEVLLPAIEIARNGVTLNDAQGYLTKILKPILTHSSSGKALFAPKGDIIKPGEQFKNPAFADFLNELTKNGSDYFYKGEGAQFILNTIGSSGLITKECLSNYKVVERKPLISHFNGKTIYTNPTPSVGGTLITFTLQLLEKAQTASNADMMDLVQAMQVTAAARRETSTKPNDHYQISHILNTDIFNKYLDKYKSSGSMNKGVNDPPSSGATTQVSIIDKNGNAASVTTTNGEGCGYLIPELGVMLNNMLGEEDLNPSGFHNFSNQQRLPTMVSPTVIMDDHGPELVLGSGGSNRIRSAILQVILNYFKKGMSLDEAVTTSRIHLEGNILHCEPDISSEIENKLPDGIQIHNWDVQNLFFGGVNAVTPNEAIGDSRRGGAGIVY</sequence>
<dbReference type="PRINTS" id="PR01210">
    <property type="entry name" value="GGTRANSPTASE"/>
</dbReference>
<name>A0A382CRJ5_9ZZZZ</name>
<dbReference type="SUPFAM" id="SSF56235">
    <property type="entry name" value="N-terminal nucleophile aminohydrolases (Ntn hydrolases)"/>
    <property type="match status" value="1"/>
</dbReference>
<dbReference type="Pfam" id="PF01019">
    <property type="entry name" value="G_glu_transpept"/>
    <property type="match status" value="1"/>
</dbReference>
<proteinExistence type="predicted"/>
<evidence type="ECO:0000256" key="2">
    <source>
        <dbReference type="ARBA" id="ARBA00022801"/>
    </source>
</evidence>
<evidence type="ECO:0000256" key="3">
    <source>
        <dbReference type="ARBA" id="ARBA00023145"/>
    </source>
</evidence>
<keyword evidence="2" id="KW-0378">Hydrolase</keyword>
<evidence type="ECO:0000256" key="1">
    <source>
        <dbReference type="ARBA" id="ARBA00022679"/>
    </source>
</evidence>
<organism evidence="4">
    <name type="scientific">marine metagenome</name>
    <dbReference type="NCBI Taxonomy" id="408172"/>
    <lineage>
        <taxon>unclassified sequences</taxon>
        <taxon>metagenomes</taxon>
        <taxon>ecological metagenomes</taxon>
    </lineage>
</organism>
<evidence type="ECO:0000313" key="4">
    <source>
        <dbReference type="EMBL" id="SVB28778.1"/>
    </source>
</evidence>
<dbReference type="EMBL" id="UINC01035795">
    <property type="protein sequence ID" value="SVB28778.1"/>
    <property type="molecule type" value="Genomic_DNA"/>
</dbReference>
<dbReference type="Gene3D" id="3.60.20.40">
    <property type="match status" value="1"/>
</dbReference>
<keyword evidence="1" id="KW-0808">Transferase</keyword>
<dbReference type="AlphaFoldDB" id="A0A382CRJ5"/>
<dbReference type="InterPro" id="IPR051792">
    <property type="entry name" value="GGT_bact"/>
</dbReference>
<dbReference type="PANTHER" id="PTHR43199:SF1">
    <property type="entry name" value="GLUTATHIONE HYDROLASE PROENZYME"/>
    <property type="match status" value="1"/>
</dbReference>
<dbReference type="PANTHER" id="PTHR43199">
    <property type="entry name" value="GLUTATHIONE HYDROLASE"/>
    <property type="match status" value="1"/>
</dbReference>
<dbReference type="InterPro" id="IPR043137">
    <property type="entry name" value="GGT_ssub_C"/>
</dbReference>
<accession>A0A382CRJ5</accession>
<evidence type="ECO:0008006" key="5">
    <source>
        <dbReference type="Google" id="ProtNLM"/>
    </source>
</evidence>
<gene>
    <name evidence="4" type="ORF">METZ01_LOCUS181632</name>
</gene>